<evidence type="ECO:0000313" key="2">
    <source>
        <dbReference type="EMBL" id="MEE3850145.1"/>
    </source>
</evidence>
<dbReference type="InterPro" id="IPR007138">
    <property type="entry name" value="ABM_dom"/>
</dbReference>
<sequence length="96" mass="10411">MVIVAGHITVEPGRRPAYLAGCEQVVQLARRAPGCLDFAITADLLDADRVNIYERWETQSAVEAFRASGPDDDQQTSILAGVVEEYDVSGSRTLMG</sequence>
<name>A0ABU7MAR2_9ACTN</name>
<dbReference type="RefSeq" id="WP_330431826.1">
    <property type="nucleotide sequence ID" value="NZ_JAZDUF010000002.1"/>
</dbReference>
<dbReference type="Pfam" id="PF03992">
    <property type="entry name" value="ABM"/>
    <property type="match status" value="1"/>
</dbReference>
<keyword evidence="2" id="KW-0503">Monooxygenase</keyword>
<dbReference type="EMBL" id="JAZDUF010000002">
    <property type="protein sequence ID" value="MEE3850145.1"/>
    <property type="molecule type" value="Genomic_DNA"/>
</dbReference>
<dbReference type="SUPFAM" id="SSF54909">
    <property type="entry name" value="Dimeric alpha+beta barrel"/>
    <property type="match status" value="1"/>
</dbReference>
<keyword evidence="2" id="KW-0560">Oxidoreductase</keyword>
<reference evidence="2 3" key="1">
    <citation type="submission" date="2024-01" db="EMBL/GenBank/DDBJ databases">
        <title>Draft genome sequence of Gordonia sp. LSe1-13.</title>
        <authorList>
            <person name="Suphannarot A."/>
            <person name="Mingma R."/>
        </authorList>
    </citation>
    <scope>NUCLEOTIDE SEQUENCE [LARGE SCALE GENOMIC DNA]</scope>
    <source>
        <strain evidence="2 3">LSe1-13</strain>
    </source>
</reference>
<feature type="domain" description="ABM" evidence="1">
    <location>
        <begin position="2"/>
        <end position="94"/>
    </location>
</feature>
<comment type="caution">
    <text evidence="2">The sequence shown here is derived from an EMBL/GenBank/DDBJ whole genome shotgun (WGS) entry which is preliminary data.</text>
</comment>
<accession>A0ABU7MAR2</accession>
<dbReference type="GO" id="GO:0004497">
    <property type="term" value="F:monooxygenase activity"/>
    <property type="evidence" value="ECO:0007669"/>
    <property type="project" value="UniProtKB-KW"/>
</dbReference>
<dbReference type="Gene3D" id="3.30.70.100">
    <property type="match status" value="1"/>
</dbReference>
<dbReference type="InterPro" id="IPR011008">
    <property type="entry name" value="Dimeric_a/b-barrel"/>
</dbReference>
<organism evidence="2 3">
    <name type="scientific">Gordonia sesuvii</name>
    <dbReference type="NCBI Taxonomy" id="3116777"/>
    <lineage>
        <taxon>Bacteria</taxon>
        <taxon>Bacillati</taxon>
        <taxon>Actinomycetota</taxon>
        <taxon>Actinomycetes</taxon>
        <taxon>Mycobacteriales</taxon>
        <taxon>Gordoniaceae</taxon>
        <taxon>Gordonia</taxon>
    </lineage>
</organism>
<protein>
    <submittedName>
        <fullName evidence="2">Antibiotic biosynthesis monooxygenase family protein</fullName>
    </submittedName>
</protein>
<evidence type="ECO:0000313" key="3">
    <source>
        <dbReference type="Proteomes" id="UP001347146"/>
    </source>
</evidence>
<dbReference type="PROSITE" id="PS51725">
    <property type="entry name" value="ABM"/>
    <property type="match status" value="1"/>
</dbReference>
<evidence type="ECO:0000259" key="1">
    <source>
        <dbReference type="PROSITE" id="PS51725"/>
    </source>
</evidence>
<gene>
    <name evidence="2" type="ORF">VZC37_07355</name>
</gene>
<dbReference type="Proteomes" id="UP001347146">
    <property type="component" value="Unassembled WGS sequence"/>
</dbReference>
<proteinExistence type="predicted"/>
<keyword evidence="3" id="KW-1185">Reference proteome</keyword>